<reference evidence="2 3" key="1">
    <citation type="submission" date="2022-06" db="EMBL/GenBank/DDBJ databases">
        <title>Halomicroarcula sp. a new haloarchaeum isolate from saline soil.</title>
        <authorList>
            <person name="Strakova D."/>
            <person name="Galisteo C."/>
            <person name="Sanchez-Porro C."/>
            <person name="Ventosa A."/>
        </authorList>
    </citation>
    <scope>NUCLEOTIDE SEQUENCE [LARGE SCALE GENOMIC DNA]</scope>
    <source>
        <strain evidence="2 3">S3CR25-11</strain>
    </source>
</reference>
<feature type="region of interest" description="Disordered" evidence="1">
    <location>
        <begin position="164"/>
        <end position="203"/>
    </location>
</feature>
<evidence type="ECO:0000313" key="3">
    <source>
        <dbReference type="Proteomes" id="UP001268864"/>
    </source>
</evidence>
<sequence>MSDDTNTSLLNRLSDSRRDFLKKGALASGGLLLGASGTATAQQDDDDGILGEGWQGLIFIQNFQPNARFAFVSDVINWVPNYPDVRDSAYTDYNTYHIRWQNTGEVVPLFVAEDAPIGDYDEGLGFIPDDQGDSDQPQLYQMNQEYSPLGDNEQLIAVNVNEVSEEDQDDILDDDGWWQDDDVSLGTGNGTSNGNDTFNNTTS</sequence>
<accession>A0ABU2FTD8</accession>
<evidence type="ECO:0000256" key="1">
    <source>
        <dbReference type="SAM" id="MobiDB-lite"/>
    </source>
</evidence>
<feature type="compositionally biased region" description="Low complexity" evidence="1">
    <location>
        <begin position="190"/>
        <end position="203"/>
    </location>
</feature>
<organism evidence="2 3">
    <name type="scientific">Haloarcula onubensis</name>
    <dbReference type="NCBI Taxonomy" id="2950539"/>
    <lineage>
        <taxon>Archaea</taxon>
        <taxon>Methanobacteriati</taxon>
        <taxon>Methanobacteriota</taxon>
        <taxon>Stenosarchaea group</taxon>
        <taxon>Halobacteria</taxon>
        <taxon>Halobacteriales</taxon>
        <taxon>Haloarculaceae</taxon>
        <taxon>Haloarcula</taxon>
    </lineage>
</organism>
<dbReference type="PROSITE" id="PS51318">
    <property type="entry name" value="TAT"/>
    <property type="match status" value="1"/>
</dbReference>
<evidence type="ECO:0000313" key="2">
    <source>
        <dbReference type="EMBL" id="MDS0283511.1"/>
    </source>
</evidence>
<name>A0ABU2FTD8_9EURY</name>
<dbReference type="NCBIfam" id="TIGR01409">
    <property type="entry name" value="TAT_signal_seq"/>
    <property type="match status" value="1"/>
</dbReference>
<dbReference type="InterPro" id="IPR006311">
    <property type="entry name" value="TAT_signal"/>
</dbReference>
<proteinExistence type="predicted"/>
<dbReference type="Proteomes" id="UP001268864">
    <property type="component" value="Unassembled WGS sequence"/>
</dbReference>
<feature type="compositionally biased region" description="Acidic residues" evidence="1">
    <location>
        <begin position="164"/>
        <end position="183"/>
    </location>
</feature>
<keyword evidence="3" id="KW-1185">Reference proteome</keyword>
<dbReference type="InterPro" id="IPR019546">
    <property type="entry name" value="TAT_signal_bac_arc"/>
</dbReference>
<dbReference type="RefSeq" id="WP_310901342.1">
    <property type="nucleotide sequence ID" value="NZ_JAMQOS010000005.1"/>
</dbReference>
<protein>
    <submittedName>
        <fullName evidence="2">Twin-arginine translocation signal domain-containing protein</fullName>
    </submittedName>
</protein>
<gene>
    <name evidence="2" type="ORF">NDI86_15390</name>
</gene>
<comment type="caution">
    <text evidence="2">The sequence shown here is derived from an EMBL/GenBank/DDBJ whole genome shotgun (WGS) entry which is preliminary data.</text>
</comment>
<dbReference type="EMBL" id="JAMQOS010000005">
    <property type="protein sequence ID" value="MDS0283511.1"/>
    <property type="molecule type" value="Genomic_DNA"/>
</dbReference>